<feature type="domain" description="Myb/SANT-like" evidence="2">
    <location>
        <begin position="40"/>
        <end position="136"/>
    </location>
</feature>
<dbReference type="Proteomes" id="UP000298416">
    <property type="component" value="Unassembled WGS sequence"/>
</dbReference>
<dbReference type="PANTHER" id="PTHR46250">
    <property type="entry name" value="MYB/SANT-LIKE DNA-BINDING DOMAIN PROTEIN-RELATED"/>
    <property type="match status" value="1"/>
</dbReference>
<evidence type="ECO:0000313" key="4">
    <source>
        <dbReference type="Proteomes" id="UP000298416"/>
    </source>
</evidence>
<gene>
    <name evidence="3" type="ORF">SASPL_136389</name>
</gene>
<feature type="region of interest" description="Disordered" evidence="1">
    <location>
        <begin position="211"/>
        <end position="243"/>
    </location>
</feature>
<dbReference type="InterPro" id="IPR024752">
    <property type="entry name" value="Myb/SANT-like_dom"/>
</dbReference>
<reference evidence="3" key="2">
    <citation type="submission" date="2020-08" db="EMBL/GenBank/DDBJ databases">
        <title>Plant Genome Project.</title>
        <authorList>
            <person name="Zhang R.-G."/>
        </authorList>
    </citation>
    <scope>NUCLEOTIDE SEQUENCE</scope>
    <source>
        <strain evidence="3">Huo1</strain>
        <tissue evidence="3">Leaf</tissue>
    </source>
</reference>
<sequence length="338" mass="38731">MADHRQFSPSVPSANLSQGTQGSNQYRRTSYRKCDRARRSWSDREDVALIGALKELVAQGWKSDNGFRSGYQKKLEHWLKTDFPNTDLKVSPHITSKISAWKKNYYSLAQILERSGVGFNEQGDFRIHCDDDQWDQIVRQDKNARCMRWKSWPYWYDWKYIFGKDRASGGGAEGVSEADKNFVQEELAGDAEGYGDYHVFFDEILSDEPFHPTVAAEPGEGSTSRSQQENPPPKKCSRKRKGSDEGDVLLKLLSKLHAETNSRLDTLSSRIGYDMDLGKARKEIFRHLDNMPELSDAQKYDVSDIIGKENSRLEIFMGLSDAKKPGYVIRVMEKEHLI</sequence>
<dbReference type="Pfam" id="PF12776">
    <property type="entry name" value="Myb_DNA-bind_3"/>
    <property type="match status" value="1"/>
</dbReference>
<evidence type="ECO:0000256" key="1">
    <source>
        <dbReference type="SAM" id="MobiDB-lite"/>
    </source>
</evidence>
<comment type="caution">
    <text evidence="3">The sequence shown here is derived from an EMBL/GenBank/DDBJ whole genome shotgun (WGS) entry which is preliminary data.</text>
</comment>
<reference evidence="3" key="1">
    <citation type="submission" date="2018-01" db="EMBL/GenBank/DDBJ databases">
        <authorList>
            <person name="Mao J.F."/>
        </authorList>
    </citation>
    <scope>NUCLEOTIDE SEQUENCE</scope>
    <source>
        <strain evidence="3">Huo1</strain>
        <tissue evidence="3">Leaf</tissue>
    </source>
</reference>
<protein>
    <recommendedName>
        <fullName evidence="2">Myb/SANT-like domain-containing protein</fullName>
    </recommendedName>
</protein>
<proteinExistence type="predicted"/>
<keyword evidence="4" id="KW-1185">Reference proteome</keyword>
<organism evidence="3">
    <name type="scientific">Salvia splendens</name>
    <name type="common">Scarlet sage</name>
    <dbReference type="NCBI Taxonomy" id="180675"/>
    <lineage>
        <taxon>Eukaryota</taxon>
        <taxon>Viridiplantae</taxon>
        <taxon>Streptophyta</taxon>
        <taxon>Embryophyta</taxon>
        <taxon>Tracheophyta</taxon>
        <taxon>Spermatophyta</taxon>
        <taxon>Magnoliopsida</taxon>
        <taxon>eudicotyledons</taxon>
        <taxon>Gunneridae</taxon>
        <taxon>Pentapetalae</taxon>
        <taxon>asterids</taxon>
        <taxon>lamiids</taxon>
        <taxon>Lamiales</taxon>
        <taxon>Lamiaceae</taxon>
        <taxon>Nepetoideae</taxon>
        <taxon>Mentheae</taxon>
        <taxon>Salviinae</taxon>
        <taxon>Salvia</taxon>
        <taxon>Salvia subgen. Calosphace</taxon>
        <taxon>core Calosphace</taxon>
    </lineage>
</organism>
<name>A0A8X8X0T5_SALSN</name>
<accession>A0A8X8X0T5</accession>
<dbReference type="EMBL" id="PNBA02000013">
    <property type="protein sequence ID" value="KAG6404149.1"/>
    <property type="molecule type" value="Genomic_DNA"/>
</dbReference>
<evidence type="ECO:0000313" key="3">
    <source>
        <dbReference type="EMBL" id="KAG6404149.1"/>
    </source>
</evidence>
<feature type="compositionally biased region" description="Polar residues" evidence="1">
    <location>
        <begin position="7"/>
        <end position="28"/>
    </location>
</feature>
<feature type="region of interest" description="Disordered" evidence="1">
    <location>
        <begin position="1"/>
        <end position="30"/>
    </location>
</feature>
<dbReference type="AlphaFoldDB" id="A0A8X8X0T5"/>
<evidence type="ECO:0000259" key="2">
    <source>
        <dbReference type="Pfam" id="PF12776"/>
    </source>
</evidence>